<dbReference type="Proteomes" id="UP000218164">
    <property type="component" value="Unassembled WGS sequence"/>
</dbReference>
<organism evidence="1 2">
    <name type="scientific">Methanosarcina spelaei</name>
    <dbReference type="NCBI Taxonomy" id="1036679"/>
    <lineage>
        <taxon>Archaea</taxon>
        <taxon>Methanobacteriati</taxon>
        <taxon>Methanobacteriota</taxon>
        <taxon>Stenosarchaea group</taxon>
        <taxon>Methanomicrobia</taxon>
        <taxon>Methanosarcinales</taxon>
        <taxon>Methanosarcinaceae</taxon>
        <taxon>Methanosarcina</taxon>
    </lineage>
</organism>
<comment type="caution">
    <text evidence="1">The sequence shown here is derived from an EMBL/GenBank/DDBJ whole genome shotgun (WGS) entry which is preliminary data.</text>
</comment>
<proteinExistence type="predicted"/>
<evidence type="ECO:0000313" key="2">
    <source>
        <dbReference type="Proteomes" id="UP000218164"/>
    </source>
</evidence>
<reference evidence="1 2" key="1">
    <citation type="journal article" date="2017" name="BMC Genomics">
        <title>Genomic analysis of methanogenic archaea reveals a shift towards energy conservation.</title>
        <authorList>
            <person name="Gilmore S.P."/>
            <person name="Henske J.K."/>
            <person name="Sexton J.A."/>
            <person name="Solomon K.V."/>
            <person name="Seppala S."/>
            <person name="Yoo J.I."/>
            <person name="Huyett L.M."/>
            <person name="Pressman A."/>
            <person name="Cogan J.Z."/>
            <person name="Kivenson V."/>
            <person name="Peng X."/>
            <person name="Tan Y."/>
            <person name="Valentine D.L."/>
            <person name="O'Malley M.A."/>
        </authorList>
    </citation>
    <scope>NUCLEOTIDE SEQUENCE [LARGE SCALE GENOMIC DNA]</scope>
    <source>
        <strain evidence="1 2">MC-15</strain>
    </source>
</reference>
<name>A0A2A2HP72_9EURY</name>
<evidence type="ECO:0000313" key="1">
    <source>
        <dbReference type="EMBL" id="PAV11281.1"/>
    </source>
</evidence>
<dbReference type="EMBL" id="LMVP01000523">
    <property type="protein sequence ID" value="PAV11281.1"/>
    <property type="molecule type" value="Genomic_DNA"/>
</dbReference>
<dbReference type="SUPFAM" id="SSF54690">
    <property type="entry name" value="Molybdopterin synthase subunit MoaE"/>
    <property type="match status" value="1"/>
</dbReference>
<dbReference type="InterPro" id="IPR036563">
    <property type="entry name" value="MoaE_sf"/>
</dbReference>
<dbReference type="InterPro" id="IPR003448">
    <property type="entry name" value="Mopterin_biosynth_MoaE"/>
</dbReference>
<protein>
    <submittedName>
        <fullName evidence="1">Uncharacterized protein</fullName>
    </submittedName>
</protein>
<dbReference type="Gene3D" id="3.90.1170.40">
    <property type="entry name" value="Molybdopterin biosynthesis MoaE subunit"/>
    <property type="match status" value="1"/>
</dbReference>
<gene>
    <name evidence="1" type="ORF">ASJ81_10860</name>
</gene>
<sequence>MSNLKRVKIGTLLPEVKTGFKCCRQTSICTKKLTASLVGIALARPDRYTLEALIKKARKNPAIRKTGAIGTFSGIVRELAGNEKTSKLEFEKYEPQASKSLDRIRD</sequence>
<dbReference type="Pfam" id="PF02391">
    <property type="entry name" value="MoaE"/>
    <property type="match status" value="1"/>
</dbReference>
<dbReference type="GO" id="GO:0006777">
    <property type="term" value="P:Mo-molybdopterin cofactor biosynthetic process"/>
    <property type="evidence" value="ECO:0007669"/>
    <property type="project" value="InterPro"/>
</dbReference>
<keyword evidence="2" id="KW-1185">Reference proteome</keyword>
<accession>A0A2A2HP72</accession>
<dbReference type="RefSeq" id="WP_245860305.1">
    <property type="nucleotide sequence ID" value="NZ_LMVP01000523.1"/>
</dbReference>
<dbReference type="AlphaFoldDB" id="A0A2A2HP72"/>